<name>A0A4U9U8M5_SERFO</name>
<dbReference type="EMBL" id="CABEEZ010000053">
    <property type="protein sequence ID" value="VTR27602.1"/>
    <property type="molecule type" value="Genomic_DNA"/>
</dbReference>
<feature type="transmembrane region" description="Helical" evidence="1">
    <location>
        <begin position="30"/>
        <end position="49"/>
    </location>
</feature>
<dbReference type="AlphaFoldDB" id="A0A4U9U8M5"/>
<reference evidence="2" key="1">
    <citation type="submission" date="2019-05" db="EMBL/GenBank/DDBJ databases">
        <authorList>
            <consortium name="Pathogen Informatics"/>
        </authorList>
    </citation>
    <scope>NUCLEOTIDE SEQUENCE [LARGE SCALE GENOMIC DNA]</scope>
    <source>
        <strain evidence="2">NCTC12965</strain>
    </source>
</reference>
<proteinExistence type="predicted"/>
<keyword evidence="1" id="KW-1133">Transmembrane helix</keyword>
<sequence>MAPLAPPRPNSLLQKIVAILSGEGLKRLNIVPSNLLNAVVCLAIGIYVLRVTQRWLSHELLQKPSVISVSAPRWLPCSATSVMYC</sequence>
<gene>
    <name evidence="2" type="ORF">NCTC12965_02585</name>
</gene>
<accession>A0A4U9U8M5</accession>
<evidence type="ECO:0000256" key="1">
    <source>
        <dbReference type="SAM" id="Phobius"/>
    </source>
</evidence>
<keyword evidence="1" id="KW-0812">Transmembrane</keyword>
<evidence type="ECO:0000313" key="2">
    <source>
        <dbReference type="EMBL" id="VTR27602.1"/>
    </source>
</evidence>
<keyword evidence="1" id="KW-0472">Membrane</keyword>
<protein>
    <submittedName>
        <fullName evidence="2">Uncharacterized protein</fullName>
    </submittedName>
</protein>
<organism evidence="2">
    <name type="scientific">Serratia fonticola</name>
    <dbReference type="NCBI Taxonomy" id="47917"/>
    <lineage>
        <taxon>Bacteria</taxon>
        <taxon>Pseudomonadati</taxon>
        <taxon>Pseudomonadota</taxon>
        <taxon>Gammaproteobacteria</taxon>
        <taxon>Enterobacterales</taxon>
        <taxon>Yersiniaceae</taxon>
        <taxon>Serratia</taxon>
    </lineage>
</organism>